<gene>
    <name evidence="1" type="ORF">EZV62_004427</name>
</gene>
<keyword evidence="2" id="KW-1185">Reference proteome</keyword>
<dbReference type="GO" id="GO:0006357">
    <property type="term" value="P:regulation of transcription by RNA polymerase II"/>
    <property type="evidence" value="ECO:0007669"/>
    <property type="project" value="TreeGrafter"/>
</dbReference>
<comment type="caution">
    <text evidence="1">The sequence shown here is derived from an EMBL/GenBank/DDBJ whole genome shotgun (WGS) entry which is preliminary data.</text>
</comment>
<protein>
    <submittedName>
        <fullName evidence="1">Uncharacterized protein</fullName>
    </submittedName>
</protein>
<organism evidence="1 2">
    <name type="scientific">Acer yangbiense</name>
    <dbReference type="NCBI Taxonomy" id="1000413"/>
    <lineage>
        <taxon>Eukaryota</taxon>
        <taxon>Viridiplantae</taxon>
        <taxon>Streptophyta</taxon>
        <taxon>Embryophyta</taxon>
        <taxon>Tracheophyta</taxon>
        <taxon>Spermatophyta</taxon>
        <taxon>Magnoliopsida</taxon>
        <taxon>eudicotyledons</taxon>
        <taxon>Gunneridae</taxon>
        <taxon>Pentapetalae</taxon>
        <taxon>rosids</taxon>
        <taxon>malvids</taxon>
        <taxon>Sapindales</taxon>
        <taxon>Sapindaceae</taxon>
        <taxon>Hippocastanoideae</taxon>
        <taxon>Acereae</taxon>
        <taxon>Acer</taxon>
    </lineage>
</organism>
<dbReference type="OrthoDB" id="10264870at2759"/>
<sequence length="351" mass="38692">MQRPNQAHLRINLAELKAQLAKRLGPERSKLYFHYLNKLLSLKLSKVEFNKFCLRVIGRENVKLHNKLIHSILENACKANVPPLASTQDENGFEITSGGYDEQNGEVLLSSPLGSRSGISVGSDGDFSVDSSSQQSEVLFVGDGKEPFTRSSIQPPIGIPFCSDSVGGARQAPHVARGGRCYSSYDSGRLLDTEMLKERMQEIVVAHGLEGVSVDCASLLNNGLHVYLKRLIKSSVELVGIRSGHDLMGSNVHKHHSYVKPVNGGFPGYDFHISLPDFKVAMGLKPQQLGEDWPMIATAQNFSKKGQLCLGVDQAVYHSLNNRDAYITENQFHGLPLDCFFSGITDKKLFH</sequence>
<name>A0A5C7ILJ4_9ROSI</name>
<dbReference type="AlphaFoldDB" id="A0A5C7ILJ4"/>
<dbReference type="PANTHER" id="PTHR21277">
    <property type="entry name" value="TRANSCRIPTIONAL ADAPTER 1"/>
    <property type="match status" value="1"/>
</dbReference>
<evidence type="ECO:0000313" key="1">
    <source>
        <dbReference type="EMBL" id="TXG69492.1"/>
    </source>
</evidence>
<dbReference type="Proteomes" id="UP000323000">
    <property type="component" value="Chromosome 2"/>
</dbReference>
<dbReference type="InterPro" id="IPR024738">
    <property type="entry name" value="Hfi1/Tada1"/>
</dbReference>
<proteinExistence type="predicted"/>
<reference evidence="2" key="1">
    <citation type="journal article" date="2019" name="Gigascience">
        <title>De novo genome assembly of the endangered Acer yangbiense, a plant species with extremely small populations endemic to Yunnan Province, China.</title>
        <authorList>
            <person name="Yang J."/>
            <person name="Wariss H.M."/>
            <person name="Tao L."/>
            <person name="Zhang R."/>
            <person name="Yun Q."/>
            <person name="Hollingsworth P."/>
            <person name="Dao Z."/>
            <person name="Luo G."/>
            <person name="Guo H."/>
            <person name="Ma Y."/>
            <person name="Sun W."/>
        </authorList>
    </citation>
    <scope>NUCLEOTIDE SEQUENCE [LARGE SCALE GENOMIC DNA]</scope>
    <source>
        <strain evidence="2">cv. Malutang</strain>
    </source>
</reference>
<accession>A0A5C7ILJ4</accession>
<dbReference type="EMBL" id="VAHF01000002">
    <property type="protein sequence ID" value="TXG69492.1"/>
    <property type="molecule type" value="Genomic_DNA"/>
</dbReference>
<dbReference type="Pfam" id="PF12767">
    <property type="entry name" value="SAGA-Tad1"/>
    <property type="match status" value="1"/>
</dbReference>
<evidence type="ECO:0000313" key="2">
    <source>
        <dbReference type="Proteomes" id="UP000323000"/>
    </source>
</evidence>
<dbReference type="CDD" id="cd22933">
    <property type="entry name" value="HFD_HFI1"/>
    <property type="match status" value="1"/>
</dbReference>
<dbReference type="GO" id="GO:0000124">
    <property type="term" value="C:SAGA complex"/>
    <property type="evidence" value="ECO:0007669"/>
    <property type="project" value="TreeGrafter"/>
</dbReference>
<dbReference type="GO" id="GO:0003713">
    <property type="term" value="F:transcription coactivator activity"/>
    <property type="evidence" value="ECO:0007669"/>
    <property type="project" value="TreeGrafter"/>
</dbReference>
<dbReference type="PANTHER" id="PTHR21277:SF37">
    <property type="entry name" value="TRANSCRIPTIONAL COACTIVATOR HFI1_TRANSCRIPTIONAL ADAPTER 1"/>
    <property type="match status" value="1"/>
</dbReference>